<dbReference type="EMBL" id="WOCD01000005">
    <property type="protein sequence ID" value="MUH73701.1"/>
    <property type="molecule type" value="Genomic_DNA"/>
</dbReference>
<organism evidence="7 8">
    <name type="scientific">Psychrosphaera haliotis</name>
    <dbReference type="NCBI Taxonomy" id="555083"/>
    <lineage>
        <taxon>Bacteria</taxon>
        <taxon>Pseudomonadati</taxon>
        <taxon>Pseudomonadota</taxon>
        <taxon>Gammaproteobacteria</taxon>
        <taxon>Alteromonadales</taxon>
        <taxon>Pseudoalteromonadaceae</taxon>
        <taxon>Psychrosphaera</taxon>
    </lineage>
</organism>
<dbReference type="OrthoDB" id="9808609at2"/>
<keyword evidence="2" id="KW-0547">Nucleotide-binding</keyword>
<dbReference type="InterPro" id="IPR003439">
    <property type="entry name" value="ABC_transporter-like_ATP-bd"/>
</dbReference>
<evidence type="ECO:0000256" key="2">
    <source>
        <dbReference type="ARBA" id="ARBA00022741"/>
    </source>
</evidence>
<dbReference type="InterPro" id="IPR017871">
    <property type="entry name" value="ABC_transporter-like_CS"/>
</dbReference>
<dbReference type="PROSITE" id="PS50893">
    <property type="entry name" value="ABC_TRANSPORTER_2"/>
    <property type="match status" value="2"/>
</dbReference>
<dbReference type="InterPro" id="IPR027417">
    <property type="entry name" value="P-loop_NTPase"/>
</dbReference>
<keyword evidence="1" id="KW-0677">Repeat</keyword>
<protein>
    <recommendedName>
        <fullName evidence="5">Probable ATP-binding protein YheS</fullName>
    </recommendedName>
</protein>
<comment type="caution">
    <text evidence="7">The sequence shown here is derived from an EMBL/GenBank/DDBJ whole genome shotgun (WGS) entry which is preliminary data.</text>
</comment>
<evidence type="ECO:0000256" key="3">
    <source>
        <dbReference type="ARBA" id="ARBA00022840"/>
    </source>
</evidence>
<keyword evidence="3 7" id="KW-0067">ATP-binding</keyword>
<dbReference type="SMART" id="SM00382">
    <property type="entry name" value="AAA"/>
    <property type="match status" value="2"/>
</dbReference>
<dbReference type="Pfam" id="PF00005">
    <property type="entry name" value="ABC_tran"/>
    <property type="match status" value="2"/>
</dbReference>
<evidence type="ECO:0000256" key="5">
    <source>
        <dbReference type="ARBA" id="ARBA00069073"/>
    </source>
</evidence>
<evidence type="ECO:0000256" key="4">
    <source>
        <dbReference type="ARBA" id="ARBA00061571"/>
    </source>
</evidence>
<dbReference type="Gene3D" id="3.40.50.300">
    <property type="entry name" value="P-loop containing nucleotide triphosphate hydrolases"/>
    <property type="match status" value="2"/>
</dbReference>
<dbReference type="InterPro" id="IPR050611">
    <property type="entry name" value="ABCF"/>
</dbReference>
<dbReference type="PANTHER" id="PTHR19211">
    <property type="entry name" value="ATP-BINDING TRANSPORT PROTEIN-RELATED"/>
    <property type="match status" value="1"/>
</dbReference>
<evidence type="ECO:0000256" key="1">
    <source>
        <dbReference type="ARBA" id="ARBA00022737"/>
    </source>
</evidence>
<evidence type="ECO:0000313" key="8">
    <source>
        <dbReference type="Proteomes" id="UP000439994"/>
    </source>
</evidence>
<dbReference type="FunFam" id="3.40.50.300:FF:000011">
    <property type="entry name" value="Putative ABC transporter ATP-binding component"/>
    <property type="match status" value="1"/>
</dbReference>
<dbReference type="AlphaFoldDB" id="A0A6N8FHG8"/>
<dbReference type="PROSITE" id="PS00211">
    <property type="entry name" value="ABC_TRANSPORTER_1"/>
    <property type="match status" value="2"/>
</dbReference>
<evidence type="ECO:0000259" key="6">
    <source>
        <dbReference type="PROSITE" id="PS50893"/>
    </source>
</evidence>
<sequence length="638" mass="71960">MLQISQLDLQLGNKVLFQQASATIYPGHKIGIVGANGCGKSTLFNMIRGELSNDGGEISYPKAWQLAWVKQETPGLDKSALEYVIDGHEKYCKLQNALAKAEQDNNGHEIAQIHHDLETINAYTIPARAGEMLNGLGFDAEAQKRPVKSFSGGWRMRLNLAQALMIDSDCLLLDEPTNHLDLDAVIWLEKWLNRYEGTILLISHDRDFIDNICQGILHVENNSLNSYTGNYSTFETQRAEKLAQQQATFEKQQTEIKHIQSFIDRFKAQATKAKQAQSRVKMLERMEKIAPAHVDSQFHFEFRPATNIPNPIIKMDQVAAGYGDTAILSKIRMNLVPGSRIGLLGRNGAGKSTLIKTLSRDLPPLSGEFEHSKHLRIGYFAQHQLDTLILGQSPADHVQALDNTMTEQMARDYLGGYGFNGDQALDKIDNFSGGEKARLVLALIVFQKPNLLLLDEPTNHLDIEMRQALAIALQGFEGAMILIAHDRHLLKSTCDDLYLVDSGQVAPFDGDLDDYHTWLLDQERLANQNKEEVNDKANSAMAKKDQKRKEAELRKALSPIKKKADKLVLQQEKMTKRLGEIEEAMGDTELYTESRKSDLNQLLSEQASLKSELDDIEMEWFEYEEQMEVMRSEYDESN</sequence>
<dbReference type="GO" id="GO:0016887">
    <property type="term" value="F:ATP hydrolysis activity"/>
    <property type="evidence" value="ECO:0007669"/>
    <property type="project" value="InterPro"/>
</dbReference>
<dbReference type="Proteomes" id="UP000439994">
    <property type="component" value="Unassembled WGS sequence"/>
</dbReference>
<dbReference type="RefSeq" id="WP_155697104.1">
    <property type="nucleotide sequence ID" value="NZ_WOCD01000005.1"/>
</dbReference>
<dbReference type="SUPFAM" id="SSF52540">
    <property type="entry name" value="P-loop containing nucleoside triphosphate hydrolases"/>
    <property type="match status" value="2"/>
</dbReference>
<name>A0A6N8FHG8_9GAMM</name>
<dbReference type="CDD" id="cd03221">
    <property type="entry name" value="ABCF_EF-3"/>
    <property type="match status" value="2"/>
</dbReference>
<dbReference type="NCBIfam" id="NF007921">
    <property type="entry name" value="PRK10636.1"/>
    <property type="match status" value="1"/>
</dbReference>
<dbReference type="InterPro" id="IPR032781">
    <property type="entry name" value="ABC_tran_Xtn"/>
</dbReference>
<gene>
    <name evidence="7" type="ORF">GNP35_15110</name>
</gene>
<dbReference type="GO" id="GO:0005524">
    <property type="term" value="F:ATP binding"/>
    <property type="evidence" value="ECO:0007669"/>
    <property type="project" value="UniProtKB-KW"/>
</dbReference>
<dbReference type="InterPro" id="IPR003593">
    <property type="entry name" value="AAA+_ATPase"/>
</dbReference>
<comment type="similarity">
    <text evidence="4">Belongs to the ABC transporter superfamily. ABCF family. YheS subfamily.</text>
</comment>
<accession>A0A6N8FHG8</accession>
<feature type="domain" description="ABC transporter" evidence="6">
    <location>
        <begin position="2"/>
        <end position="246"/>
    </location>
</feature>
<dbReference type="PANTHER" id="PTHR19211:SF14">
    <property type="entry name" value="ATP-BINDING CASSETTE SUB-FAMILY F MEMBER 1"/>
    <property type="match status" value="1"/>
</dbReference>
<keyword evidence="8" id="KW-1185">Reference proteome</keyword>
<dbReference type="Pfam" id="PF12848">
    <property type="entry name" value="ABC_tran_Xtn"/>
    <property type="match status" value="1"/>
</dbReference>
<proteinExistence type="inferred from homology"/>
<feature type="domain" description="ABC transporter" evidence="6">
    <location>
        <begin position="313"/>
        <end position="527"/>
    </location>
</feature>
<reference evidence="7 8" key="1">
    <citation type="submission" date="2019-11" db="EMBL/GenBank/DDBJ databases">
        <title>P. haliotis isolates from Z. marina roots.</title>
        <authorList>
            <person name="Cohen M."/>
            <person name="Jospin G."/>
            <person name="Eisen J.A."/>
            <person name="Coil D.A."/>
        </authorList>
    </citation>
    <scope>NUCLEOTIDE SEQUENCE [LARGE SCALE GENOMIC DNA]</scope>
    <source>
        <strain evidence="7 8">UCD-MCMsp1aY</strain>
    </source>
</reference>
<dbReference type="FunFam" id="3.40.50.300:FF:002053">
    <property type="entry name" value="ABC transporter ATP-binding protein"/>
    <property type="match status" value="1"/>
</dbReference>
<evidence type="ECO:0000313" key="7">
    <source>
        <dbReference type="EMBL" id="MUH73701.1"/>
    </source>
</evidence>